<feature type="signal peptide" evidence="1">
    <location>
        <begin position="1"/>
        <end position="20"/>
    </location>
</feature>
<dbReference type="KEGG" id="rpc:RPC_2932"/>
<evidence type="ECO:0000313" key="2">
    <source>
        <dbReference type="EMBL" id="ABD88478.1"/>
    </source>
</evidence>
<gene>
    <name evidence="2" type="ordered locus">RPC_2932</name>
</gene>
<proteinExistence type="predicted"/>
<dbReference type="AlphaFoldDB" id="Q213F8"/>
<name>Q213F8_RHOPB</name>
<evidence type="ECO:0000256" key="1">
    <source>
        <dbReference type="SAM" id="SignalP"/>
    </source>
</evidence>
<dbReference type="EMBL" id="CP000301">
    <property type="protein sequence ID" value="ABD88478.1"/>
    <property type="molecule type" value="Genomic_DNA"/>
</dbReference>
<protein>
    <submittedName>
        <fullName evidence="2">Uncharacterized protein</fullName>
    </submittedName>
</protein>
<organism evidence="2">
    <name type="scientific">Rhodopseudomonas palustris (strain BisB18)</name>
    <dbReference type="NCBI Taxonomy" id="316056"/>
    <lineage>
        <taxon>Bacteria</taxon>
        <taxon>Pseudomonadati</taxon>
        <taxon>Pseudomonadota</taxon>
        <taxon>Alphaproteobacteria</taxon>
        <taxon>Hyphomicrobiales</taxon>
        <taxon>Nitrobacteraceae</taxon>
        <taxon>Rhodopseudomonas</taxon>
    </lineage>
</organism>
<sequence length="81" mass="8838">MLRRAFVIALALAGAAVLSADEAAARSGVPRGAFFGVYGPYYAGTFRYGSGPDFSDGDCYPLRQRVMTRAGWRIRRIEVCD</sequence>
<reference evidence="2" key="1">
    <citation type="submission" date="2006-03" db="EMBL/GenBank/DDBJ databases">
        <title>Complete sequence of Rhodopseudomonas palustris BisB18.</title>
        <authorList>
            <consortium name="US DOE Joint Genome Institute"/>
            <person name="Copeland A."/>
            <person name="Lucas S."/>
            <person name="Lapidus A."/>
            <person name="Barry K."/>
            <person name="Detter J.C."/>
            <person name="Glavina del Rio T."/>
            <person name="Hammon N."/>
            <person name="Israni S."/>
            <person name="Dalin E."/>
            <person name="Tice H."/>
            <person name="Pitluck S."/>
            <person name="Chain P."/>
            <person name="Malfatti S."/>
            <person name="Shin M."/>
            <person name="Vergez L."/>
            <person name="Schmutz J."/>
            <person name="Larimer F."/>
            <person name="Land M."/>
            <person name="Hauser L."/>
            <person name="Pelletier D.A."/>
            <person name="Kyrpides N."/>
            <person name="Anderson I."/>
            <person name="Oda Y."/>
            <person name="Harwood C.S."/>
            <person name="Richardson P."/>
        </authorList>
    </citation>
    <scope>NUCLEOTIDE SEQUENCE [LARGE SCALE GENOMIC DNA]</scope>
    <source>
        <strain evidence="2">BisB18</strain>
    </source>
</reference>
<feature type="chain" id="PRO_5004199732" evidence="1">
    <location>
        <begin position="21"/>
        <end position="81"/>
    </location>
</feature>
<accession>Q213F8</accession>
<dbReference type="RefSeq" id="WP_011473373.1">
    <property type="nucleotide sequence ID" value="NC_007925.1"/>
</dbReference>
<dbReference type="STRING" id="316056.RPC_2932"/>
<keyword evidence="1" id="KW-0732">Signal</keyword>
<dbReference type="HOGENOM" id="CLU_2571602_0_0_5"/>